<evidence type="ECO:0000256" key="5">
    <source>
        <dbReference type="SAM" id="SignalP"/>
    </source>
</evidence>
<comment type="caution">
    <text evidence="7">The sequence shown here is derived from an EMBL/GenBank/DDBJ whole genome shotgun (WGS) entry which is preliminary data.</text>
</comment>
<keyword evidence="3 5" id="KW-0732">Signal</keyword>
<feature type="domain" description="AA1-like" evidence="6">
    <location>
        <begin position="43"/>
        <end position="138"/>
    </location>
</feature>
<keyword evidence="2" id="KW-0964">Secreted</keyword>
<feature type="signal peptide" evidence="5">
    <location>
        <begin position="1"/>
        <end position="18"/>
    </location>
</feature>
<reference evidence="7" key="1">
    <citation type="submission" date="2017-09" db="EMBL/GenBank/DDBJ databases">
        <title>Polyketide synthases of a Diaporthe helianthi virulent isolate.</title>
        <authorList>
            <person name="Baroncelli R."/>
        </authorList>
    </citation>
    <scope>NUCLEOTIDE SEQUENCE [LARGE SCALE GENOMIC DNA]</scope>
    <source>
        <strain evidence="7">7/96</strain>
    </source>
</reference>
<dbReference type="OrthoDB" id="3539798at2759"/>
<evidence type="ECO:0000313" key="7">
    <source>
        <dbReference type="EMBL" id="POS70518.1"/>
    </source>
</evidence>
<dbReference type="InParanoid" id="A0A2P5HJS9"/>
<dbReference type="Pfam" id="PF16541">
    <property type="entry name" value="AltA1"/>
    <property type="match status" value="1"/>
</dbReference>
<keyword evidence="8" id="KW-1185">Reference proteome</keyword>
<keyword evidence="4" id="KW-1015">Disulfide bond</keyword>
<organism evidence="7 8">
    <name type="scientific">Diaporthe helianthi</name>
    <dbReference type="NCBI Taxonomy" id="158607"/>
    <lineage>
        <taxon>Eukaryota</taxon>
        <taxon>Fungi</taxon>
        <taxon>Dikarya</taxon>
        <taxon>Ascomycota</taxon>
        <taxon>Pezizomycotina</taxon>
        <taxon>Sordariomycetes</taxon>
        <taxon>Sordariomycetidae</taxon>
        <taxon>Diaporthales</taxon>
        <taxon>Diaporthaceae</taxon>
        <taxon>Diaporthe</taxon>
    </lineage>
</organism>
<evidence type="ECO:0000313" key="8">
    <source>
        <dbReference type="Proteomes" id="UP000094444"/>
    </source>
</evidence>
<name>A0A2P5HJS9_DIAHE</name>
<dbReference type="Proteomes" id="UP000094444">
    <property type="component" value="Unassembled WGS sequence"/>
</dbReference>
<evidence type="ECO:0000256" key="4">
    <source>
        <dbReference type="ARBA" id="ARBA00023157"/>
    </source>
</evidence>
<gene>
    <name evidence="7" type="ORF">DHEL01_v211086</name>
</gene>
<protein>
    <recommendedName>
        <fullName evidence="6">AA1-like domain-containing protein</fullName>
    </recommendedName>
</protein>
<feature type="chain" id="PRO_5015147860" description="AA1-like domain-containing protein" evidence="5">
    <location>
        <begin position="19"/>
        <end position="142"/>
    </location>
</feature>
<proteinExistence type="predicted"/>
<evidence type="ECO:0000259" key="6">
    <source>
        <dbReference type="Pfam" id="PF16541"/>
    </source>
</evidence>
<comment type="subcellular location">
    <subcellularLocation>
        <location evidence="1">Secreted</location>
    </subcellularLocation>
</comment>
<dbReference type="GO" id="GO:0005576">
    <property type="term" value="C:extracellular region"/>
    <property type="evidence" value="ECO:0007669"/>
    <property type="project" value="UniProtKB-SubCell"/>
</dbReference>
<evidence type="ECO:0000256" key="2">
    <source>
        <dbReference type="ARBA" id="ARBA00022525"/>
    </source>
</evidence>
<accession>A0A2P5HJS9</accession>
<evidence type="ECO:0000256" key="3">
    <source>
        <dbReference type="ARBA" id="ARBA00022729"/>
    </source>
</evidence>
<sequence>MHRIILLAFMVYAACVSCTPLDKSLRDSAGCSETSFKKFAWTIQDFDYHASYIFTTPAHQNSWGYVNFSLSNPAAPDLVASCNAASSQLSDFFYGTLQYNCTFDGQAGEPGPAPAKFTFSRPSGQVVIDQKWVCRDQDPKYP</sequence>
<dbReference type="InterPro" id="IPR032382">
    <property type="entry name" value="AltA1"/>
</dbReference>
<dbReference type="AlphaFoldDB" id="A0A2P5HJS9"/>
<dbReference type="EMBL" id="MAVT02001599">
    <property type="protein sequence ID" value="POS70518.1"/>
    <property type="molecule type" value="Genomic_DNA"/>
</dbReference>
<evidence type="ECO:0000256" key="1">
    <source>
        <dbReference type="ARBA" id="ARBA00004613"/>
    </source>
</evidence>